<name>A0ABR7FBM0_9FIRM</name>
<dbReference type="EMBL" id="JACOOU010000002">
    <property type="protein sequence ID" value="MBC5671995.1"/>
    <property type="molecule type" value="Genomic_DNA"/>
</dbReference>
<comment type="caution">
    <text evidence="7">The sequence shown here is derived from an EMBL/GenBank/DDBJ whole genome shotgun (WGS) entry which is preliminary data.</text>
</comment>
<gene>
    <name evidence="7" type="primary">ytvI</name>
    <name evidence="7" type="ORF">H8S76_07015</name>
</gene>
<feature type="transmembrane region" description="Helical" evidence="6">
    <location>
        <begin position="251"/>
        <end position="274"/>
    </location>
</feature>
<evidence type="ECO:0000256" key="5">
    <source>
        <dbReference type="ARBA" id="ARBA00023136"/>
    </source>
</evidence>
<dbReference type="Proteomes" id="UP000654573">
    <property type="component" value="Unassembled WGS sequence"/>
</dbReference>
<keyword evidence="5 6" id="KW-0472">Membrane</keyword>
<dbReference type="RefSeq" id="WP_158587217.1">
    <property type="nucleotide sequence ID" value="NZ_JACOOU010000002.1"/>
</dbReference>
<feature type="transmembrane region" description="Helical" evidence="6">
    <location>
        <begin position="216"/>
        <end position="245"/>
    </location>
</feature>
<protein>
    <submittedName>
        <fullName evidence="7">Sporulation integral membrane protein YtvI</fullName>
    </submittedName>
</protein>
<keyword evidence="3 6" id="KW-0812">Transmembrane</keyword>
<dbReference type="PANTHER" id="PTHR21716">
    <property type="entry name" value="TRANSMEMBRANE PROTEIN"/>
    <property type="match status" value="1"/>
</dbReference>
<dbReference type="PANTHER" id="PTHR21716:SF68">
    <property type="entry name" value="TRANSPORT PROTEIN YTVI-RELATED"/>
    <property type="match status" value="1"/>
</dbReference>
<keyword evidence="8" id="KW-1185">Reference proteome</keyword>
<feature type="transmembrane region" description="Helical" evidence="6">
    <location>
        <begin position="326"/>
        <end position="349"/>
    </location>
</feature>
<organism evidence="7 8">
    <name type="scientific">Blautia celeris</name>
    <dbReference type="NCBI Taxonomy" id="2763026"/>
    <lineage>
        <taxon>Bacteria</taxon>
        <taxon>Bacillati</taxon>
        <taxon>Bacillota</taxon>
        <taxon>Clostridia</taxon>
        <taxon>Lachnospirales</taxon>
        <taxon>Lachnospiraceae</taxon>
        <taxon>Blautia</taxon>
    </lineage>
</organism>
<sequence>MKEQRNDRQQTEQQRGFITKFVYWAIIAIITYGIIKYALPVLSPFLIAGIIACILNRPICMLSEKTHLKRPFICIPVVVLFFIIIGILFGAAGGKIVEGMKETADALPSLFTEVVFPFLEAAADKLDGLLAVPGPDAGEIFSVLMQSMGKGITAASGFLFKMITGAASVIPSLFLKTIITIIATVFLTIDFERIKTFIIRQIPDSKRQVFKEARSFFGGTILKCLVSYIAIFGITFLELALGFTFLRIPHAILLAALVAVVDILPVLGTGTVLLPWGVLSLVMGDYGIGTGILLLYLVIAIVRNTIEPKLVGKQMGLHPMVTFAGMLLGLKYFGFLGMLGVPLFFAFLYRLNEKGMIAFIK</sequence>
<feature type="transmembrane region" description="Helical" evidence="6">
    <location>
        <begin position="21"/>
        <end position="39"/>
    </location>
</feature>
<evidence type="ECO:0000256" key="1">
    <source>
        <dbReference type="ARBA" id="ARBA00004141"/>
    </source>
</evidence>
<evidence type="ECO:0000256" key="3">
    <source>
        <dbReference type="ARBA" id="ARBA00022692"/>
    </source>
</evidence>
<comment type="similarity">
    <text evidence="2">Belongs to the autoinducer-2 exporter (AI-2E) (TC 2.A.86) family.</text>
</comment>
<dbReference type="InterPro" id="IPR014227">
    <property type="entry name" value="YtvI-like"/>
</dbReference>
<evidence type="ECO:0000256" key="4">
    <source>
        <dbReference type="ARBA" id="ARBA00022989"/>
    </source>
</evidence>
<reference evidence="7 8" key="1">
    <citation type="submission" date="2020-08" db="EMBL/GenBank/DDBJ databases">
        <title>Genome public.</title>
        <authorList>
            <person name="Liu C."/>
            <person name="Sun Q."/>
        </authorList>
    </citation>
    <scope>NUCLEOTIDE SEQUENCE [LARGE SCALE GENOMIC DNA]</scope>
    <source>
        <strain evidence="7 8">NSJ-34</strain>
    </source>
</reference>
<evidence type="ECO:0000256" key="2">
    <source>
        <dbReference type="ARBA" id="ARBA00009773"/>
    </source>
</evidence>
<accession>A0ABR7FBM0</accession>
<feature type="transmembrane region" description="Helical" evidence="6">
    <location>
        <begin position="286"/>
        <end position="306"/>
    </location>
</feature>
<comment type="subcellular location">
    <subcellularLocation>
        <location evidence="1">Membrane</location>
        <topology evidence="1">Multi-pass membrane protein</topology>
    </subcellularLocation>
</comment>
<feature type="transmembrane region" description="Helical" evidence="6">
    <location>
        <begin position="169"/>
        <end position="191"/>
    </location>
</feature>
<evidence type="ECO:0000256" key="6">
    <source>
        <dbReference type="SAM" id="Phobius"/>
    </source>
</evidence>
<evidence type="ECO:0000313" key="7">
    <source>
        <dbReference type="EMBL" id="MBC5671995.1"/>
    </source>
</evidence>
<feature type="transmembrane region" description="Helical" evidence="6">
    <location>
        <begin position="45"/>
        <end position="60"/>
    </location>
</feature>
<evidence type="ECO:0000313" key="8">
    <source>
        <dbReference type="Proteomes" id="UP000654573"/>
    </source>
</evidence>
<proteinExistence type="inferred from homology"/>
<dbReference type="NCBIfam" id="TIGR02872">
    <property type="entry name" value="spore_ytvI"/>
    <property type="match status" value="1"/>
</dbReference>
<feature type="transmembrane region" description="Helical" evidence="6">
    <location>
        <begin position="72"/>
        <end position="92"/>
    </location>
</feature>
<dbReference type="InterPro" id="IPR002549">
    <property type="entry name" value="AI-2E-like"/>
</dbReference>
<dbReference type="Pfam" id="PF01594">
    <property type="entry name" value="AI-2E_transport"/>
    <property type="match status" value="1"/>
</dbReference>
<keyword evidence="4 6" id="KW-1133">Transmembrane helix</keyword>